<dbReference type="EMBL" id="CAJFCJ010000027">
    <property type="protein sequence ID" value="CAD5125537.1"/>
    <property type="molecule type" value="Genomic_DNA"/>
</dbReference>
<evidence type="ECO:0000256" key="2">
    <source>
        <dbReference type="ARBA" id="ARBA00012388"/>
    </source>
</evidence>
<dbReference type="EC" id="2.7.7.19" evidence="2"/>
<dbReference type="PANTHER" id="PTHR12974:SF36">
    <property type="entry name" value="POLYNUCLEOTIDE ADENYLYLTRANSFERASE"/>
    <property type="match status" value="1"/>
</dbReference>
<evidence type="ECO:0000256" key="1">
    <source>
        <dbReference type="ARBA" id="ARBA00007631"/>
    </source>
</evidence>
<gene>
    <name evidence="5" type="ORF">DGYR_LOCUS12892</name>
</gene>
<keyword evidence="3" id="KW-0808">Transferase</keyword>
<dbReference type="GO" id="GO:0003723">
    <property type="term" value="F:RNA binding"/>
    <property type="evidence" value="ECO:0007669"/>
    <property type="project" value="TreeGrafter"/>
</dbReference>
<name>A0A7I8WBM5_9ANNE</name>
<sequence length="410" mass="47093">MEGEKNRFSVLCFEQVNRLDSMMRQEVNIVGRGNFPQIRVQLMDFVKKVRENLMSSHVLVKDIRLNGGAASYVVHDAPHTDNYNDIDLIFNVHSLATHVELQKVKIAVLEALRTFLPDDVNRRRLSDCSLKEGYVQKLVKVSTETDRWSLVSLAQTDGGRNIEIKFVDSMKRSYEFSVDSFQIVLDSLLAFSEVQPPTVTEHFYPTVVAESMFGDFQEAYKHLEEKLISTKFPEEIRGGGLLKYCHLLVEKYEPATDIDQQSLERYMCSRFFIDFPDVDQQAVKLESYLFNHLKSEDLLARYEFFTVLHWVIDSSTICLMKHERRQTLSLIEQYMASIQLEYDGRFLACQILQAETGLIVDQVFYGPFQMPDLKNAVTYTFTSPSTSSSSTPCLSPSPNVMYACTNLAYS</sequence>
<reference evidence="5 6" key="1">
    <citation type="submission" date="2020-08" db="EMBL/GenBank/DDBJ databases">
        <authorList>
            <person name="Hejnol A."/>
        </authorList>
    </citation>
    <scope>NUCLEOTIDE SEQUENCE [LARGE SCALE GENOMIC DNA]</scope>
</reference>
<dbReference type="Pfam" id="PF07984">
    <property type="entry name" value="NTP_transf_7"/>
    <property type="match status" value="1"/>
</dbReference>
<evidence type="ECO:0000313" key="5">
    <source>
        <dbReference type="EMBL" id="CAD5125537.1"/>
    </source>
</evidence>
<evidence type="ECO:0000256" key="4">
    <source>
        <dbReference type="ARBA" id="ARBA00047933"/>
    </source>
</evidence>
<dbReference type="InterPro" id="IPR012937">
    <property type="entry name" value="TET5"/>
</dbReference>
<evidence type="ECO:0000256" key="3">
    <source>
        <dbReference type="ARBA" id="ARBA00022679"/>
    </source>
</evidence>
<evidence type="ECO:0000313" key="6">
    <source>
        <dbReference type="Proteomes" id="UP000549394"/>
    </source>
</evidence>
<dbReference type="OrthoDB" id="10065073at2759"/>
<dbReference type="SMART" id="SM01153">
    <property type="entry name" value="DUF1693"/>
    <property type="match status" value="1"/>
</dbReference>
<dbReference type="GO" id="GO:0048255">
    <property type="term" value="P:mRNA stabilization"/>
    <property type="evidence" value="ECO:0007669"/>
    <property type="project" value="TreeGrafter"/>
</dbReference>
<keyword evidence="6" id="KW-1185">Reference proteome</keyword>
<dbReference type="AlphaFoldDB" id="A0A7I8WBM5"/>
<comment type="similarity">
    <text evidence="1">Belongs to the TENT family.</text>
</comment>
<dbReference type="PANTHER" id="PTHR12974">
    <property type="entry name" value="PRION-LIKE- Q/N-RICH -DOMAIN-BEARING PROTEIN PROTEIN 44"/>
    <property type="match status" value="1"/>
</dbReference>
<dbReference type="GO" id="GO:1990817">
    <property type="term" value="F:poly(A) RNA polymerase activity"/>
    <property type="evidence" value="ECO:0007669"/>
    <property type="project" value="UniProtKB-EC"/>
</dbReference>
<protein>
    <recommendedName>
        <fullName evidence="2">polynucleotide adenylyltransferase</fullName>
        <ecNumber evidence="2">2.7.7.19</ecNumber>
    </recommendedName>
</protein>
<proteinExistence type="inferred from homology"/>
<organism evidence="5 6">
    <name type="scientific">Dimorphilus gyrociliatus</name>
    <dbReference type="NCBI Taxonomy" id="2664684"/>
    <lineage>
        <taxon>Eukaryota</taxon>
        <taxon>Metazoa</taxon>
        <taxon>Spiralia</taxon>
        <taxon>Lophotrochozoa</taxon>
        <taxon>Annelida</taxon>
        <taxon>Polychaeta</taxon>
        <taxon>Polychaeta incertae sedis</taxon>
        <taxon>Dinophilidae</taxon>
        <taxon>Dimorphilus</taxon>
    </lineage>
</organism>
<accession>A0A7I8WBM5</accession>
<comment type="caution">
    <text evidence="5">The sequence shown here is derived from an EMBL/GenBank/DDBJ whole genome shotgun (WGS) entry which is preliminary data.</text>
</comment>
<dbReference type="Proteomes" id="UP000549394">
    <property type="component" value="Unassembled WGS sequence"/>
</dbReference>
<comment type="catalytic activity">
    <reaction evidence="4">
        <text>RNA(n) + ATP = RNA(n)-3'-adenine ribonucleotide + diphosphate</text>
        <dbReference type="Rhea" id="RHEA:11332"/>
        <dbReference type="Rhea" id="RHEA-COMP:14527"/>
        <dbReference type="Rhea" id="RHEA-COMP:17347"/>
        <dbReference type="ChEBI" id="CHEBI:30616"/>
        <dbReference type="ChEBI" id="CHEBI:33019"/>
        <dbReference type="ChEBI" id="CHEBI:140395"/>
        <dbReference type="ChEBI" id="CHEBI:173115"/>
        <dbReference type="EC" id="2.7.7.19"/>
    </reaction>
    <physiologicalReaction direction="left-to-right" evidence="4">
        <dbReference type="Rhea" id="RHEA:11333"/>
    </physiologicalReaction>
</comment>